<evidence type="ECO:0000313" key="1">
    <source>
        <dbReference type="EMBL" id="PZQ97569.1"/>
    </source>
</evidence>
<dbReference type="Proteomes" id="UP000248975">
    <property type="component" value="Unassembled WGS sequence"/>
</dbReference>
<reference evidence="1 2" key="1">
    <citation type="submission" date="2017-08" db="EMBL/GenBank/DDBJ databases">
        <title>Infants hospitalized years apart are colonized by the same room-sourced microbial strains.</title>
        <authorList>
            <person name="Brooks B."/>
            <person name="Olm M.R."/>
            <person name="Firek B.A."/>
            <person name="Baker R."/>
            <person name="Thomas B.C."/>
            <person name="Morowitz M.J."/>
            <person name="Banfield J.F."/>
        </authorList>
    </citation>
    <scope>NUCLEOTIDE SEQUENCE [LARGE SCALE GENOMIC DNA]</scope>
    <source>
        <strain evidence="1">S2_003_000_R2_11</strain>
    </source>
</reference>
<accession>A0A2W5S6Y5</accession>
<gene>
    <name evidence="1" type="ORF">DI533_10300</name>
</gene>
<comment type="caution">
    <text evidence="1">The sequence shown here is derived from an EMBL/GenBank/DDBJ whole genome shotgun (WGS) entry which is preliminary data.</text>
</comment>
<proteinExistence type="predicted"/>
<dbReference type="EMBL" id="QFQS01000002">
    <property type="protein sequence ID" value="PZQ97569.1"/>
    <property type="molecule type" value="Genomic_DNA"/>
</dbReference>
<protein>
    <submittedName>
        <fullName evidence="1">Uncharacterized protein</fullName>
    </submittedName>
</protein>
<sequence length="80" mass="8665">MTTWTEQAQRAGRTAADAIWHAGDRLSLITKAERVTALAATMATAMKQAGCPEAQIEEAHETLKAAFADRLHDLSLEGEQ</sequence>
<name>A0A2W5S6Y5_CERSP</name>
<dbReference type="AlphaFoldDB" id="A0A2W5S6Y5"/>
<organism evidence="1 2">
    <name type="scientific">Cereibacter sphaeroides</name>
    <name type="common">Rhodobacter sphaeroides</name>
    <dbReference type="NCBI Taxonomy" id="1063"/>
    <lineage>
        <taxon>Bacteria</taxon>
        <taxon>Pseudomonadati</taxon>
        <taxon>Pseudomonadota</taxon>
        <taxon>Alphaproteobacteria</taxon>
        <taxon>Rhodobacterales</taxon>
        <taxon>Paracoccaceae</taxon>
        <taxon>Cereibacter</taxon>
    </lineage>
</organism>
<evidence type="ECO:0000313" key="2">
    <source>
        <dbReference type="Proteomes" id="UP000248975"/>
    </source>
</evidence>